<proteinExistence type="predicted"/>
<sequence>MPAINSGGDFCNYFDEVRGVKMQKGDIVQSQADGIKMTVYSMVSELPSEQVCSLVEQGYEENDVLCKWFVGTTLKKDVFHQQQLLKVS</sequence>
<name>A0AA51RSV2_9GAMM</name>
<accession>A0AA51RSV2</accession>
<evidence type="ECO:0000313" key="1">
    <source>
        <dbReference type="EMBL" id="WMS86986.1"/>
    </source>
</evidence>
<dbReference type="EMBL" id="CP133548">
    <property type="protein sequence ID" value="WMS86986.1"/>
    <property type="molecule type" value="Genomic_DNA"/>
</dbReference>
<dbReference type="AlphaFoldDB" id="A0AA51RSV2"/>
<dbReference type="Proteomes" id="UP001239782">
    <property type="component" value="Chromosome"/>
</dbReference>
<evidence type="ECO:0000313" key="2">
    <source>
        <dbReference type="Proteomes" id="UP001239782"/>
    </source>
</evidence>
<dbReference type="RefSeq" id="WP_309202122.1">
    <property type="nucleotide sequence ID" value="NZ_CP133548.1"/>
</dbReference>
<dbReference type="KEGG" id="plei:Q9312_17365"/>
<keyword evidence="2" id="KW-1185">Reference proteome</keyword>
<reference evidence="1 2" key="1">
    <citation type="submission" date="2023-08" db="EMBL/GenBank/DDBJ databases">
        <title>Pleionea litopenaei sp. nov., isolated from stomach of juvenile Litopenaeus vannamei.</title>
        <authorList>
            <person name="Rho A.M."/>
            <person name="Hwang C.Y."/>
        </authorList>
    </citation>
    <scope>NUCLEOTIDE SEQUENCE [LARGE SCALE GENOMIC DNA]</scope>
    <source>
        <strain evidence="1 2">HL-JVS1</strain>
    </source>
</reference>
<gene>
    <name evidence="1" type="ORF">Q9312_17365</name>
</gene>
<protein>
    <submittedName>
        <fullName evidence="1">Uncharacterized protein</fullName>
    </submittedName>
</protein>
<organism evidence="1 2">
    <name type="scientific">Pleionea litopenaei</name>
    <dbReference type="NCBI Taxonomy" id="3070815"/>
    <lineage>
        <taxon>Bacteria</taxon>
        <taxon>Pseudomonadati</taxon>
        <taxon>Pseudomonadota</taxon>
        <taxon>Gammaproteobacteria</taxon>
        <taxon>Oceanospirillales</taxon>
        <taxon>Pleioneaceae</taxon>
        <taxon>Pleionea</taxon>
    </lineage>
</organism>